<dbReference type="SUPFAM" id="SSF117281">
    <property type="entry name" value="Kelch motif"/>
    <property type="match status" value="1"/>
</dbReference>
<dbReference type="EMBL" id="FRAD01000005">
    <property type="protein sequence ID" value="SHJ64588.1"/>
    <property type="molecule type" value="Genomic_DNA"/>
</dbReference>
<dbReference type="PANTHER" id="PTHR46375:SF3">
    <property type="entry name" value="KELCH REPEAT AND BTB DOMAIN-CONTAINING PROTEIN 13"/>
    <property type="match status" value="1"/>
</dbReference>
<dbReference type="RefSeq" id="WP_072902118.1">
    <property type="nucleotide sequence ID" value="NZ_FRAD01000005.1"/>
</dbReference>
<dbReference type="STRING" id="1121331.SAMN02745248_00573"/>
<protein>
    <submittedName>
        <fullName evidence="1">Kelch motif-containing protein</fullName>
    </submittedName>
</protein>
<keyword evidence="2" id="KW-1185">Reference proteome</keyword>
<dbReference type="OrthoDB" id="1736925at2"/>
<dbReference type="InterPro" id="IPR006652">
    <property type="entry name" value="Kelch_1"/>
</dbReference>
<evidence type="ECO:0000313" key="1">
    <source>
        <dbReference type="EMBL" id="SHJ64588.1"/>
    </source>
</evidence>
<organism evidence="1 2">
    <name type="scientific">Hathewaya proteolytica DSM 3090</name>
    <dbReference type="NCBI Taxonomy" id="1121331"/>
    <lineage>
        <taxon>Bacteria</taxon>
        <taxon>Bacillati</taxon>
        <taxon>Bacillota</taxon>
        <taxon>Clostridia</taxon>
        <taxon>Eubacteriales</taxon>
        <taxon>Clostridiaceae</taxon>
        <taxon>Hathewaya</taxon>
    </lineage>
</organism>
<dbReference type="PANTHER" id="PTHR46375">
    <property type="entry name" value="KELCH REPEAT AND BTB DOMAIN-CONTAINING PROTEIN 13-RELATED"/>
    <property type="match status" value="1"/>
</dbReference>
<dbReference type="Pfam" id="PF24681">
    <property type="entry name" value="Kelch_KLHDC2_KLHL20_DRC7"/>
    <property type="match status" value="1"/>
</dbReference>
<sequence length="325" mass="36188">MAIMYKDGDKMCKIAKIMYLDTATNTIKTMTSCKGLVDGVVREFLPQQSPINPIWSEGYVMEHQCVSCMGYSIGSDIFYVEGKSTSEIGAFYMYNTINNSRTSIGSCSVALSYSAHTLLGNEFVMYGGQNYGATQRFYQKYNLDTKKWTSADTLTIAKQEGTAQAYNGLVYIFGGYNISQKLTFNTLDIFNPISNTVSAGATMPQARRNMKSVIIDSKVYMFGGGFNTILTYDILTQTYNEISTLPNNAVNCDGCVVVNNKIYVLINGDVYIYNHVNNTFSDIITTMPIKHNKDTFMINCENKIYFLGGQLADGTRVNKISILTL</sequence>
<dbReference type="Gene3D" id="2.120.10.80">
    <property type="entry name" value="Kelch-type beta propeller"/>
    <property type="match status" value="1"/>
</dbReference>
<dbReference type="InterPro" id="IPR015915">
    <property type="entry name" value="Kelch-typ_b-propeller"/>
</dbReference>
<gene>
    <name evidence="1" type="ORF">SAMN02745248_00573</name>
</gene>
<name>A0A1M6L031_9CLOT</name>
<reference evidence="1 2" key="1">
    <citation type="submission" date="2016-11" db="EMBL/GenBank/DDBJ databases">
        <authorList>
            <person name="Jaros S."/>
            <person name="Januszkiewicz K."/>
            <person name="Wedrychowicz H."/>
        </authorList>
    </citation>
    <scope>NUCLEOTIDE SEQUENCE [LARGE SCALE GENOMIC DNA]</scope>
    <source>
        <strain evidence="1 2">DSM 3090</strain>
    </source>
</reference>
<dbReference type="SMART" id="SM00612">
    <property type="entry name" value="Kelch"/>
    <property type="match status" value="2"/>
</dbReference>
<evidence type="ECO:0000313" key="2">
    <source>
        <dbReference type="Proteomes" id="UP000183952"/>
    </source>
</evidence>
<accession>A0A1M6L031</accession>
<dbReference type="AlphaFoldDB" id="A0A1M6L031"/>
<dbReference type="Proteomes" id="UP000183952">
    <property type="component" value="Unassembled WGS sequence"/>
</dbReference>
<proteinExistence type="predicted"/>
<dbReference type="InterPro" id="IPR052392">
    <property type="entry name" value="Kelch-BTB_domain-containing"/>
</dbReference>